<keyword evidence="5" id="KW-1185">Reference proteome</keyword>
<protein>
    <recommendedName>
        <fullName evidence="6">WEB family protein</fullName>
    </recommendedName>
</protein>
<organism evidence="4 5">
    <name type="scientific">Liquidambar formosana</name>
    <name type="common">Formosan gum</name>
    <dbReference type="NCBI Taxonomy" id="63359"/>
    <lineage>
        <taxon>Eukaryota</taxon>
        <taxon>Viridiplantae</taxon>
        <taxon>Streptophyta</taxon>
        <taxon>Embryophyta</taxon>
        <taxon>Tracheophyta</taxon>
        <taxon>Spermatophyta</taxon>
        <taxon>Magnoliopsida</taxon>
        <taxon>eudicotyledons</taxon>
        <taxon>Gunneridae</taxon>
        <taxon>Pentapetalae</taxon>
        <taxon>Saxifragales</taxon>
        <taxon>Altingiaceae</taxon>
        <taxon>Liquidambar</taxon>
    </lineage>
</organism>
<keyword evidence="2 3" id="KW-0175">Coiled coil</keyword>
<dbReference type="Proteomes" id="UP001415857">
    <property type="component" value="Unassembled WGS sequence"/>
</dbReference>
<evidence type="ECO:0000313" key="5">
    <source>
        <dbReference type="Proteomes" id="UP001415857"/>
    </source>
</evidence>
<dbReference type="GO" id="GO:0005829">
    <property type="term" value="C:cytosol"/>
    <property type="evidence" value="ECO:0007669"/>
    <property type="project" value="TreeGrafter"/>
</dbReference>
<gene>
    <name evidence="4" type="ORF">L1049_014977</name>
</gene>
<feature type="coiled-coil region" evidence="3">
    <location>
        <begin position="137"/>
        <end position="192"/>
    </location>
</feature>
<comment type="similarity">
    <text evidence="1">Belongs to the WEB family.</text>
</comment>
<evidence type="ECO:0000256" key="2">
    <source>
        <dbReference type="ARBA" id="ARBA00023054"/>
    </source>
</evidence>
<evidence type="ECO:0000313" key="4">
    <source>
        <dbReference type="EMBL" id="KAK9286578.1"/>
    </source>
</evidence>
<dbReference type="AlphaFoldDB" id="A0AAP0RWX1"/>
<evidence type="ECO:0000256" key="1">
    <source>
        <dbReference type="ARBA" id="ARBA00005485"/>
    </source>
</evidence>
<sequence length="277" mass="31018">MYPLHFHSLTLYEVKAKKTQTQTQTHTCPLSNSLSPLPCTTFSIFPNTMETQTLSSEKPIIEYHSTVDTSRPFRSVKEAVAILDERLLTGEIFYSSPKTAGEIFYSPKPYTASPKQQTSYIWKVSPSPKKSRDDDQQNNVVDTLKKLEAELEETKVELKLLKERESETEVALASLNAELHKNMSKMAEAEAAAAAKAVAKRSAVYGGANGEYGVREEKRGRDLMVRMENSPTLAQILSSGETEDYFGGRKERKMMKKKPIIPLVGDLFSRKKGSSIN</sequence>
<reference evidence="4 5" key="1">
    <citation type="journal article" date="2024" name="Plant J.">
        <title>Genome sequences and population genomics reveal climatic adaptation and genomic divergence between two closely related sweetgum species.</title>
        <authorList>
            <person name="Xu W.Q."/>
            <person name="Ren C.Q."/>
            <person name="Zhang X.Y."/>
            <person name="Comes H.P."/>
            <person name="Liu X.H."/>
            <person name="Li Y.G."/>
            <person name="Kettle C.J."/>
            <person name="Jalonen R."/>
            <person name="Gaisberger H."/>
            <person name="Ma Y.Z."/>
            <person name="Qiu Y.X."/>
        </authorList>
    </citation>
    <scope>NUCLEOTIDE SEQUENCE [LARGE SCALE GENOMIC DNA]</scope>
    <source>
        <strain evidence="4">Hangzhou</strain>
    </source>
</reference>
<evidence type="ECO:0000256" key="3">
    <source>
        <dbReference type="SAM" id="Coils"/>
    </source>
</evidence>
<accession>A0AAP0RWX1</accession>
<evidence type="ECO:0008006" key="6">
    <source>
        <dbReference type="Google" id="ProtNLM"/>
    </source>
</evidence>
<dbReference type="PANTHER" id="PTHR32054">
    <property type="entry name" value="HEAVY CHAIN, PUTATIVE, EXPRESSED-RELATED-RELATED"/>
    <property type="match status" value="1"/>
</dbReference>
<dbReference type="GO" id="GO:0009904">
    <property type="term" value="P:chloroplast accumulation movement"/>
    <property type="evidence" value="ECO:0007669"/>
    <property type="project" value="TreeGrafter"/>
</dbReference>
<proteinExistence type="inferred from homology"/>
<dbReference type="EMBL" id="JBBPBK010000004">
    <property type="protein sequence ID" value="KAK9286578.1"/>
    <property type="molecule type" value="Genomic_DNA"/>
</dbReference>
<dbReference type="PANTHER" id="PTHR32054:SF11">
    <property type="entry name" value="EXPRESSED PROTEIN"/>
    <property type="match status" value="1"/>
</dbReference>
<name>A0AAP0RWX1_LIQFO</name>
<comment type="caution">
    <text evidence="4">The sequence shown here is derived from an EMBL/GenBank/DDBJ whole genome shotgun (WGS) entry which is preliminary data.</text>
</comment>
<dbReference type="GO" id="GO:0009903">
    <property type="term" value="P:chloroplast avoidance movement"/>
    <property type="evidence" value="ECO:0007669"/>
    <property type="project" value="TreeGrafter"/>
</dbReference>